<gene>
    <name evidence="1" type="ORF">PPSIR1_22766</name>
</gene>
<dbReference type="AlphaFoldDB" id="A6G2H6"/>
<evidence type="ECO:0000313" key="2">
    <source>
        <dbReference type="Proteomes" id="UP000005801"/>
    </source>
</evidence>
<evidence type="ECO:0000313" key="1">
    <source>
        <dbReference type="EMBL" id="EDM79913.1"/>
    </source>
</evidence>
<dbReference type="RefSeq" id="WP_006970925.1">
    <property type="nucleotide sequence ID" value="NZ_ABCS01000015.1"/>
</dbReference>
<keyword evidence="2" id="KW-1185">Reference proteome</keyword>
<proteinExistence type="predicted"/>
<dbReference type="Proteomes" id="UP000005801">
    <property type="component" value="Unassembled WGS sequence"/>
</dbReference>
<comment type="caution">
    <text evidence="1">The sequence shown here is derived from an EMBL/GenBank/DDBJ whole genome shotgun (WGS) entry which is preliminary data.</text>
</comment>
<dbReference type="EMBL" id="ABCS01000015">
    <property type="protein sequence ID" value="EDM79913.1"/>
    <property type="molecule type" value="Genomic_DNA"/>
</dbReference>
<reference evidence="1 2" key="1">
    <citation type="submission" date="2007-06" db="EMBL/GenBank/DDBJ databases">
        <authorList>
            <person name="Shimkets L."/>
            <person name="Ferriera S."/>
            <person name="Johnson J."/>
            <person name="Kravitz S."/>
            <person name="Beeson K."/>
            <person name="Sutton G."/>
            <person name="Rogers Y.-H."/>
            <person name="Friedman R."/>
            <person name="Frazier M."/>
            <person name="Venter J.C."/>
        </authorList>
    </citation>
    <scope>NUCLEOTIDE SEQUENCE [LARGE SCALE GENOMIC DNA]</scope>
    <source>
        <strain evidence="1 2">SIR-1</strain>
    </source>
</reference>
<sequence length="116" mass="12773">MLLVPQLVPSSSGLALRLGLRCQGLDLRWIPDLIDRALVETINVRIAKSALSFRWDFSDTLSFSIESEGPRTNIRSVDFELDTATLQVSDRSVRLAGPMSLNINRETALATSAEAN</sequence>
<accession>A6G2H6</accession>
<organism evidence="1 2">
    <name type="scientific">Plesiocystis pacifica SIR-1</name>
    <dbReference type="NCBI Taxonomy" id="391625"/>
    <lineage>
        <taxon>Bacteria</taxon>
        <taxon>Pseudomonadati</taxon>
        <taxon>Myxococcota</taxon>
        <taxon>Polyangia</taxon>
        <taxon>Nannocystales</taxon>
        <taxon>Nannocystaceae</taxon>
        <taxon>Plesiocystis</taxon>
    </lineage>
</organism>
<protein>
    <submittedName>
        <fullName evidence="1">Uncharacterized protein</fullName>
    </submittedName>
</protein>
<dbReference type="STRING" id="391625.PPSIR1_22766"/>
<name>A6G2H6_9BACT</name>